<dbReference type="GO" id="GO:0046872">
    <property type="term" value="F:metal ion binding"/>
    <property type="evidence" value="ECO:0007669"/>
    <property type="project" value="UniProtKB-KW"/>
</dbReference>
<proteinExistence type="predicted"/>
<evidence type="ECO:0000256" key="3">
    <source>
        <dbReference type="ARBA" id="ARBA00023004"/>
    </source>
</evidence>
<dbReference type="EMBL" id="CAADRM010000103">
    <property type="protein sequence ID" value="VFU15122.1"/>
    <property type="molecule type" value="Genomic_DNA"/>
</dbReference>
<keyword evidence="4" id="KW-0411">Iron-sulfur</keyword>
<protein>
    <submittedName>
        <fullName evidence="6">Oxygen-independent coproporphyrinogen-III oxidase 1</fullName>
        <ecNumber evidence="6">1.3.98.3</ecNumber>
    </submittedName>
</protein>
<evidence type="ECO:0000313" key="6">
    <source>
        <dbReference type="EMBL" id="VFU15122.1"/>
    </source>
</evidence>
<dbReference type="SFLD" id="SFLDS00029">
    <property type="entry name" value="Radical_SAM"/>
    <property type="match status" value="1"/>
</dbReference>
<dbReference type="SUPFAM" id="SSF102114">
    <property type="entry name" value="Radical SAM enzymes"/>
    <property type="match status" value="1"/>
</dbReference>
<keyword evidence="6" id="KW-0560">Oxidoreductase</keyword>
<dbReference type="PROSITE" id="PS51918">
    <property type="entry name" value="RADICAL_SAM"/>
    <property type="match status" value="1"/>
</dbReference>
<evidence type="ECO:0000256" key="2">
    <source>
        <dbReference type="ARBA" id="ARBA00022723"/>
    </source>
</evidence>
<dbReference type="Pfam" id="PF04055">
    <property type="entry name" value="Radical_SAM"/>
    <property type="match status" value="1"/>
</dbReference>
<evidence type="ECO:0000256" key="1">
    <source>
        <dbReference type="ARBA" id="ARBA00022691"/>
    </source>
</evidence>
<keyword evidence="2" id="KW-0479">Metal-binding</keyword>
<dbReference type="NCBIfam" id="NF006385">
    <property type="entry name" value="PRK08629.1"/>
    <property type="match status" value="1"/>
</dbReference>
<dbReference type="EC" id="1.3.98.3" evidence="6"/>
<evidence type="ECO:0000256" key="4">
    <source>
        <dbReference type="ARBA" id="ARBA00023014"/>
    </source>
</evidence>
<dbReference type="PANTHER" id="PTHR13932">
    <property type="entry name" value="COPROPORPHYRINIGEN III OXIDASE"/>
    <property type="match status" value="1"/>
</dbReference>
<dbReference type="CDD" id="cd01335">
    <property type="entry name" value="Radical_SAM"/>
    <property type="match status" value="1"/>
</dbReference>
<feature type="domain" description="Radical SAM core" evidence="5">
    <location>
        <begin position="30"/>
        <end position="258"/>
    </location>
</feature>
<name>A0A485M2X0_9ZZZZ</name>
<dbReference type="SMART" id="SM00729">
    <property type="entry name" value="Elp3"/>
    <property type="match status" value="1"/>
</dbReference>
<dbReference type="GO" id="GO:0051539">
    <property type="term" value="F:4 iron, 4 sulfur cluster binding"/>
    <property type="evidence" value="ECO:0007669"/>
    <property type="project" value="TreeGrafter"/>
</dbReference>
<dbReference type="InterPro" id="IPR006638">
    <property type="entry name" value="Elp3/MiaA/NifB-like_rSAM"/>
</dbReference>
<organism evidence="6">
    <name type="scientific">anaerobic digester metagenome</name>
    <dbReference type="NCBI Taxonomy" id="1263854"/>
    <lineage>
        <taxon>unclassified sequences</taxon>
        <taxon>metagenomes</taxon>
        <taxon>ecological metagenomes</taxon>
    </lineage>
</organism>
<dbReference type="InterPro" id="IPR013785">
    <property type="entry name" value="Aldolase_TIM"/>
</dbReference>
<dbReference type="SFLD" id="SFLDG01065">
    <property type="entry name" value="anaerobic_coproporphyrinogen-I"/>
    <property type="match status" value="1"/>
</dbReference>
<dbReference type="InterPro" id="IPR058240">
    <property type="entry name" value="rSAM_sf"/>
</dbReference>
<dbReference type="GO" id="GO:0051989">
    <property type="term" value="F:coproporphyrinogen dehydrogenase activity"/>
    <property type="evidence" value="ECO:0007669"/>
    <property type="project" value="UniProtKB-EC"/>
</dbReference>
<evidence type="ECO:0000259" key="5">
    <source>
        <dbReference type="PROSITE" id="PS51918"/>
    </source>
</evidence>
<dbReference type="SFLD" id="SFLDG01082">
    <property type="entry name" value="B12-binding_domain_containing"/>
    <property type="match status" value="1"/>
</dbReference>
<accession>A0A485M2X0</accession>
<dbReference type="InterPro" id="IPR007197">
    <property type="entry name" value="rSAM"/>
</dbReference>
<sequence length="418" mass="47776">MIVENLIARMVRKASSRYFAFEDGRPQPPCAPAEPIHLYIHIPFCAELCPYCSFHRVPYREERAREYFRALKREIDMYRDRGFSFSGVYVGGGTPTILLDELLDLLARVQRDFSPSEVSVETNPDRLDARTLELLADAGVKRVSVGIQTFSDPLLKSIGRYDKYGSSEVLKERLAKAKGFVQTLNADMIYNFPTQSRAMLEQDLEALKEASPDQITFYPLMISDATRKKMTDLMGRVNYRKERLFYSLITSHLAQDYRASSAWCFSKKDTSMIDEYVVVSQEYVGAGSGAFGLVGGGIYANTFSLPAYCERIFRGEFPLSARRLFSVRELSRYAFLMGLFGLSMDSAPFRKRFGSPPWWLLGPELLFFLLTGGIRIEQGRIMLTPRGRYYWVVMMREFFTGVDNFRDLSREAAGITAR</sequence>
<dbReference type="InterPro" id="IPR034505">
    <property type="entry name" value="Coproporphyrinogen-III_oxidase"/>
</dbReference>
<dbReference type="PANTHER" id="PTHR13932:SF5">
    <property type="entry name" value="RADICAL S-ADENOSYL METHIONINE DOMAIN-CONTAINING PROTEIN 1, MITOCHONDRIAL"/>
    <property type="match status" value="1"/>
</dbReference>
<dbReference type="GO" id="GO:0006779">
    <property type="term" value="P:porphyrin-containing compound biosynthetic process"/>
    <property type="evidence" value="ECO:0007669"/>
    <property type="project" value="TreeGrafter"/>
</dbReference>
<gene>
    <name evidence="6" type="primary">hemN</name>
    <name evidence="6" type="ORF">SCFA_40013</name>
</gene>
<dbReference type="AlphaFoldDB" id="A0A485M2X0"/>
<keyword evidence="3" id="KW-0408">Iron</keyword>
<reference evidence="6" key="1">
    <citation type="submission" date="2019-03" db="EMBL/GenBank/DDBJ databases">
        <authorList>
            <person name="Hao L."/>
        </authorList>
    </citation>
    <scope>NUCLEOTIDE SEQUENCE</scope>
</reference>
<keyword evidence="1" id="KW-0949">S-adenosyl-L-methionine</keyword>
<dbReference type="GO" id="GO:0005737">
    <property type="term" value="C:cytoplasm"/>
    <property type="evidence" value="ECO:0007669"/>
    <property type="project" value="TreeGrafter"/>
</dbReference>
<dbReference type="Gene3D" id="3.20.20.70">
    <property type="entry name" value="Aldolase class I"/>
    <property type="match status" value="1"/>
</dbReference>